<accession>A0A6A8V5I6</accession>
<gene>
    <name evidence="8" type="ORF">GMC73_05280</name>
    <name evidence="9" type="ORF">GMC90_04365</name>
</gene>
<dbReference type="PANTHER" id="PTHR48041:SF139">
    <property type="entry name" value="PROTEIN SCARLET"/>
    <property type="match status" value="1"/>
</dbReference>
<sequence>MLDKKQVSIYFRKFLRLLINKKSLFFALEAILLPFIISIAFDANEVFDKYHITRTSSIMFISAALWIGLFNSVTSICNERKVIKFEYQIKGLSLPSYVTARVLTELVLCFAEAILMIGTIVVRYPRIQGNSSQIFLFGITLFLVIFTSDMLALLISAFVKKSSQAMTAMPLVLMVQLLFSNFLQSLDEKIPFLVWISHATITRWGTTAFFRIANMNNMVPSQGHTDWQVYQKDGVGTYAYDLLAILGNWGVLLAFAALFIVATSLVLTSVRKDAR</sequence>
<dbReference type="Pfam" id="PF01061">
    <property type="entry name" value="ABC2_membrane"/>
    <property type="match status" value="1"/>
</dbReference>
<feature type="transmembrane region" description="Helical" evidence="6">
    <location>
        <begin position="249"/>
        <end position="270"/>
    </location>
</feature>
<evidence type="ECO:0000313" key="8">
    <source>
        <dbReference type="EMBL" id="MTR66681.1"/>
    </source>
</evidence>
<organism evidence="9">
    <name type="scientific">Streptococcus parasanguinis</name>
    <dbReference type="NCBI Taxonomy" id="1318"/>
    <lineage>
        <taxon>Bacteria</taxon>
        <taxon>Bacillati</taxon>
        <taxon>Bacillota</taxon>
        <taxon>Bacilli</taxon>
        <taxon>Lactobacillales</taxon>
        <taxon>Streptococcaceae</taxon>
        <taxon>Streptococcus</taxon>
    </lineage>
</organism>
<dbReference type="EMBL" id="WMZE01000002">
    <property type="protein sequence ID" value="MTS01066.1"/>
    <property type="molecule type" value="Genomic_DNA"/>
</dbReference>
<comment type="caution">
    <text evidence="9">The sequence shown here is derived from an EMBL/GenBank/DDBJ whole genome shotgun (WGS) entry which is preliminary data.</text>
</comment>
<evidence type="ECO:0000256" key="1">
    <source>
        <dbReference type="ARBA" id="ARBA00004141"/>
    </source>
</evidence>
<evidence type="ECO:0000256" key="6">
    <source>
        <dbReference type="SAM" id="Phobius"/>
    </source>
</evidence>
<evidence type="ECO:0000313" key="9">
    <source>
        <dbReference type="EMBL" id="MTS01066.1"/>
    </source>
</evidence>
<evidence type="ECO:0000256" key="3">
    <source>
        <dbReference type="ARBA" id="ARBA00022692"/>
    </source>
</evidence>
<keyword evidence="5 6" id="KW-0472">Membrane</keyword>
<dbReference type="EMBL" id="WMYY01000004">
    <property type="protein sequence ID" value="MTR66681.1"/>
    <property type="molecule type" value="Genomic_DNA"/>
</dbReference>
<dbReference type="InterPro" id="IPR013525">
    <property type="entry name" value="ABC2_TM"/>
</dbReference>
<evidence type="ECO:0000256" key="2">
    <source>
        <dbReference type="ARBA" id="ARBA00022448"/>
    </source>
</evidence>
<evidence type="ECO:0000256" key="4">
    <source>
        <dbReference type="ARBA" id="ARBA00022989"/>
    </source>
</evidence>
<dbReference type="AlphaFoldDB" id="A0A6A8V5I6"/>
<keyword evidence="3 6" id="KW-0812">Transmembrane</keyword>
<evidence type="ECO:0000259" key="7">
    <source>
        <dbReference type="Pfam" id="PF01061"/>
    </source>
</evidence>
<evidence type="ECO:0000256" key="5">
    <source>
        <dbReference type="ARBA" id="ARBA00023136"/>
    </source>
</evidence>
<comment type="subcellular location">
    <subcellularLocation>
        <location evidence="1">Membrane</location>
        <topology evidence="1">Multi-pass membrane protein</topology>
    </subcellularLocation>
</comment>
<evidence type="ECO:0000313" key="10">
    <source>
        <dbReference type="Proteomes" id="UP000460220"/>
    </source>
</evidence>
<dbReference type="InterPro" id="IPR050352">
    <property type="entry name" value="ABCG_transporters"/>
</dbReference>
<feature type="transmembrane region" description="Helical" evidence="6">
    <location>
        <begin position="165"/>
        <end position="183"/>
    </location>
</feature>
<keyword evidence="4 6" id="KW-1133">Transmembrane helix</keyword>
<dbReference type="PANTHER" id="PTHR48041">
    <property type="entry name" value="ABC TRANSPORTER G FAMILY MEMBER 28"/>
    <property type="match status" value="1"/>
</dbReference>
<dbReference type="Proteomes" id="UP000460220">
    <property type="component" value="Unassembled WGS sequence"/>
</dbReference>
<dbReference type="RefSeq" id="WP_155127002.1">
    <property type="nucleotide sequence ID" value="NZ_WMYY01000004.1"/>
</dbReference>
<dbReference type="GO" id="GO:0016020">
    <property type="term" value="C:membrane"/>
    <property type="evidence" value="ECO:0007669"/>
    <property type="project" value="UniProtKB-SubCell"/>
</dbReference>
<feature type="transmembrane region" description="Helical" evidence="6">
    <location>
        <begin position="57"/>
        <end position="77"/>
    </location>
</feature>
<name>A0A6A8V5I6_STRPA</name>
<feature type="transmembrane region" description="Helical" evidence="6">
    <location>
        <begin position="134"/>
        <end position="158"/>
    </location>
</feature>
<feature type="transmembrane region" description="Helical" evidence="6">
    <location>
        <begin position="23"/>
        <end position="41"/>
    </location>
</feature>
<reference evidence="9 10" key="1">
    <citation type="journal article" date="2019" name="Nat. Med.">
        <title>A library of human gut bacterial isolates paired with longitudinal multiomics data enables mechanistic microbiome research.</title>
        <authorList>
            <person name="Poyet M."/>
            <person name="Groussin M."/>
            <person name="Gibbons S.M."/>
            <person name="Avila-Pacheco J."/>
            <person name="Jiang X."/>
            <person name="Kearney S.M."/>
            <person name="Perrotta A.R."/>
            <person name="Berdy B."/>
            <person name="Zhao S."/>
            <person name="Lieberman T.D."/>
            <person name="Swanson P.K."/>
            <person name="Smith M."/>
            <person name="Roesemann S."/>
            <person name="Alexander J.E."/>
            <person name="Rich S.A."/>
            <person name="Livny J."/>
            <person name="Vlamakis H."/>
            <person name="Clish C."/>
            <person name="Bullock K."/>
            <person name="Deik A."/>
            <person name="Scott J."/>
            <person name="Pierce K.A."/>
            <person name="Xavier R.J."/>
            <person name="Alm E.J."/>
        </authorList>
    </citation>
    <scope>NUCLEOTIDE SEQUENCE</scope>
    <source>
        <strain evidence="8 10">BIOML-A12</strain>
        <strain evidence="9">BIOML-A6</strain>
    </source>
</reference>
<feature type="domain" description="ABC-2 type transporter transmembrane" evidence="7">
    <location>
        <begin position="12"/>
        <end position="209"/>
    </location>
</feature>
<dbReference type="GO" id="GO:0140359">
    <property type="term" value="F:ABC-type transporter activity"/>
    <property type="evidence" value="ECO:0007669"/>
    <property type="project" value="InterPro"/>
</dbReference>
<protein>
    <submittedName>
        <fullName evidence="9">ABC transporter permease</fullName>
    </submittedName>
</protein>
<proteinExistence type="predicted"/>
<keyword evidence="2" id="KW-0813">Transport</keyword>